<name>A0A1I2A750_9ACTN</name>
<dbReference type="RefSeq" id="WP_093609416.1">
    <property type="nucleotide sequence ID" value="NZ_BOMT01000010.1"/>
</dbReference>
<protein>
    <submittedName>
        <fullName evidence="1">Uncharacterized protein</fullName>
    </submittedName>
</protein>
<reference evidence="1 2" key="1">
    <citation type="submission" date="2016-10" db="EMBL/GenBank/DDBJ databases">
        <authorList>
            <person name="de Groot N.N."/>
        </authorList>
    </citation>
    <scope>NUCLEOTIDE SEQUENCE [LARGE SCALE GENOMIC DNA]</scope>
    <source>
        <strain evidence="1 2">DSM 43019</strain>
    </source>
</reference>
<dbReference type="Proteomes" id="UP000199645">
    <property type="component" value="Unassembled WGS sequence"/>
</dbReference>
<sequence>MGWPLVLGVLERERLHDIVVVALRDPDGPDEPASALGDVFVQVDSGFLEITSVGNHGGMLVRHLDRIDLAGYRAEFPDDVPIPVAIGSHFLGGAFAVRCLRVEYTTDVDSDLARGVVRGLELFLEHGQRIVFDPLNTWGVRVGNTGAWPSRVQDGPWPVQRHTVSFSRSGPVRPPGAG</sequence>
<keyword evidence="2" id="KW-1185">Reference proteome</keyword>
<dbReference type="STRING" id="35752.SAMN05421541_101492"/>
<evidence type="ECO:0000313" key="1">
    <source>
        <dbReference type="EMBL" id="SFE38620.1"/>
    </source>
</evidence>
<organism evidence="1 2">
    <name type="scientific">Actinoplanes philippinensis</name>
    <dbReference type="NCBI Taxonomy" id="35752"/>
    <lineage>
        <taxon>Bacteria</taxon>
        <taxon>Bacillati</taxon>
        <taxon>Actinomycetota</taxon>
        <taxon>Actinomycetes</taxon>
        <taxon>Micromonosporales</taxon>
        <taxon>Micromonosporaceae</taxon>
        <taxon>Actinoplanes</taxon>
    </lineage>
</organism>
<dbReference type="EMBL" id="FONV01000001">
    <property type="protein sequence ID" value="SFE38620.1"/>
    <property type="molecule type" value="Genomic_DNA"/>
</dbReference>
<evidence type="ECO:0000313" key="2">
    <source>
        <dbReference type="Proteomes" id="UP000199645"/>
    </source>
</evidence>
<dbReference type="AlphaFoldDB" id="A0A1I2A750"/>
<gene>
    <name evidence="1" type="ORF">SAMN05421541_101492</name>
</gene>
<dbReference type="OrthoDB" id="3403782at2"/>
<accession>A0A1I2A750</accession>
<proteinExistence type="predicted"/>